<evidence type="ECO:0008006" key="3">
    <source>
        <dbReference type="Google" id="ProtNLM"/>
    </source>
</evidence>
<accession>A0ABD3WE81</accession>
<organism evidence="1 2">
    <name type="scientific">Sinanodonta woodiana</name>
    <name type="common">Chinese pond mussel</name>
    <name type="synonym">Anodonta woodiana</name>
    <dbReference type="NCBI Taxonomy" id="1069815"/>
    <lineage>
        <taxon>Eukaryota</taxon>
        <taxon>Metazoa</taxon>
        <taxon>Spiralia</taxon>
        <taxon>Lophotrochozoa</taxon>
        <taxon>Mollusca</taxon>
        <taxon>Bivalvia</taxon>
        <taxon>Autobranchia</taxon>
        <taxon>Heteroconchia</taxon>
        <taxon>Palaeoheterodonta</taxon>
        <taxon>Unionida</taxon>
        <taxon>Unionoidea</taxon>
        <taxon>Unionidae</taxon>
        <taxon>Unioninae</taxon>
        <taxon>Sinanodonta</taxon>
    </lineage>
</organism>
<dbReference type="InterPro" id="IPR039992">
    <property type="entry name" value="Sep15_SelM"/>
</dbReference>
<proteinExistence type="predicted"/>
<dbReference type="AlphaFoldDB" id="A0ABD3WE81"/>
<sequence>MADVSDLLRVIFLYFTWAGRNVFGKLGPEQCRELGFSSNLLCSSCNDLDNFRLSTLKEDCLKCCEEDISAGNALRVYPYAELQVCG</sequence>
<keyword evidence="2" id="KW-1185">Reference proteome</keyword>
<dbReference type="EMBL" id="JBJQND010000007">
    <property type="protein sequence ID" value="KAL3872222.1"/>
    <property type="molecule type" value="Genomic_DNA"/>
</dbReference>
<protein>
    <recommendedName>
        <fullName evidence="3">Selenoprotein F/M domain-containing protein</fullName>
    </recommendedName>
</protein>
<dbReference type="Proteomes" id="UP001634394">
    <property type="component" value="Unassembled WGS sequence"/>
</dbReference>
<dbReference type="PANTHER" id="PTHR13077:SF6">
    <property type="entry name" value="SELENOPROTEIN F"/>
    <property type="match status" value="1"/>
</dbReference>
<evidence type="ECO:0000313" key="1">
    <source>
        <dbReference type="EMBL" id="KAL3872222.1"/>
    </source>
</evidence>
<dbReference type="PANTHER" id="PTHR13077">
    <property type="entry name" value="SELENOPROTEIN F"/>
    <property type="match status" value="1"/>
</dbReference>
<comment type="caution">
    <text evidence="1">The sequence shown here is derived from an EMBL/GenBank/DDBJ whole genome shotgun (WGS) entry which is preliminary data.</text>
</comment>
<dbReference type="EMBL" id="JBJQND010000007">
    <property type="protein sequence ID" value="KAL3872221.1"/>
    <property type="molecule type" value="Genomic_DNA"/>
</dbReference>
<reference evidence="1 2" key="1">
    <citation type="submission" date="2024-11" db="EMBL/GenBank/DDBJ databases">
        <title>Chromosome-level genome assembly of the freshwater bivalve Anodonta woodiana.</title>
        <authorList>
            <person name="Chen X."/>
        </authorList>
    </citation>
    <scope>NUCLEOTIDE SEQUENCE [LARGE SCALE GENOMIC DNA]</scope>
    <source>
        <strain evidence="1">MN2024</strain>
        <tissue evidence="1">Gills</tissue>
    </source>
</reference>
<evidence type="ECO:0000313" key="2">
    <source>
        <dbReference type="Proteomes" id="UP001634394"/>
    </source>
</evidence>
<gene>
    <name evidence="1" type="ORF">ACJMK2_040159</name>
</gene>
<name>A0ABD3WE81_SINWO</name>